<keyword evidence="2" id="KW-0238">DNA-binding</keyword>
<evidence type="ECO:0000256" key="1">
    <source>
        <dbReference type="ARBA" id="ARBA00023015"/>
    </source>
</evidence>
<proteinExistence type="predicted"/>
<name>A0A6P1ZLK0_9BACT</name>
<dbReference type="Pfam" id="PF07022">
    <property type="entry name" value="Phage_CI_repr"/>
    <property type="match status" value="1"/>
</dbReference>
<keyword evidence="8" id="KW-1185">Reference proteome</keyword>
<dbReference type="AlphaFoldDB" id="A0A6P1ZLK0"/>
<dbReference type="Gene3D" id="1.10.260.40">
    <property type="entry name" value="lambda repressor-like DNA-binding domains"/>
    <property type="match status" value="1"/>
</dbReference>
<keyword evidence="3" id="KW-0804">Transcription</keyword>
<dbReference type="CDD" id="cd00093">
    <property type="entry name" value="HTH_XRE"/>
    <property type="match status" value="1"/>
</dbReference>
<dbReference type="CDD" id="cd06462">
    <property type="entry name" value="Peptidase_S24_S26"/>
    <property type="match status" value="1"/>
</dbReference>
<organism evidence="6 7">
    <name type="scientific">Oceanidesulfovibrio marinus</name>
    <dbReference type="NCBI Taxonomy" id="370038"/>
    <lineage>
        <taxon>Bacteria</taxon>
        <taxon>Pseudomonadati</taxon>
        <taxon>Thermodesulfobacteriota</taxon>
        <taxon>Desulfovibrionia</taxon>
        <taxon>Desulfovibrionales</taxon>
        <taxon>Desulfovibrionaceae</taxon>
        <taxon>Oceanidesulfovibrio</taxon>
    </lineage>
</organism>
<dbReference type="EMBL" id="CP039543">
    <property type="protein sequence ID" value="QJT08928.1"/>
    <property type="molecule type" value="Genomic_DNA"/>
</dbReference>
<dbReference type="Proteomes" id="UP000434052">
    <property type="component" value="Unassembled WGS sequence"/>
</dbReference>
<evidence type="ECO:0000256" key="3">
    <source>
        <dbReference type="ARBA" id="ARBA00023163"/>
    </source>
</evidence>
<dbReference type="InterPro" id="IPR015927">
    <property type="entry name" value="Peptidase_S24_S26A/B/C"/>
</dbReference>
<dbReference type="EMBL" id="QMIF01000001">
    <property type="protein sequence ID" value="TVM36652.1"/>
    <property type="molecule type" value="Genomic_DNA"/>
</dbReference>
<sequence>MSSFDQVFERIKSATNTRTQVELAEVLGIRQSSISDAKRRNSVPADWYLKLFEQYGLNPDWLKLGQGPMYLKSEEGYQPYDGPAALSLREEAAHYAEPESKGTVVNVHSMQSENEGHDGYEPKAIGKLNVPRSLAPSSILVVKVEGSSMEPYIRRGAYVGIDQNKKNVVSGEIFGVFVPYEGLLLKRVYLDADRERIVLRSENQAHPETEIHVDKAQERIVGRAVWVIQDL</sequence>
<dbReference type="SUPFAM" id="SSF47413">
    <property type="entry name" value="lambda repressor-like DNA-binding domains"/>
    <property type="match status" value="1"/>
</dbReference>
<feature type="domain" description="HTH cro/C1-type" evidence="4">
    <location>
        <begin position="19"/>
        <end position="62"/>
    </location>
</feature>
<dbReference type="Proteomes" id="UP000503251">
    <property type="component" value="Chromosome"/>
</dbReference>
<dbReference type="SUPFAM" id="SSF51306">
    <property type="entry name" value="LexA/Signal peptidase"/>
    <property type="match status" value="1"/>
</dbReference>
<dbReference type="PANTHER" id="PTHR40661:SF3">
    <property type="entry name" value="FELS-1 PROPHAGE TRANSCRIPTIONAL REGULATOR"/>
    <property type="match status" value="1"/>
</dbReference>
<reference evidence="6 7" key="1">
    <citation type="submission" date="2018-06" db="EMBL/GenBank/DDBJ databases">
        <title>Complete genome of Desulfovibrio marinus P48SEP.</title>
        <authorList>
            <person name="Crispim J.S."/>
            <person name="Vidigal P.M.P."/>
            <person name="Silva L.C.F."/>
            <person name="Araujo L.C."/>
            <person name="Laguardia C.N."/>
            <person name="Dias R.S."/>
            <person name="Sousa M.P."/>
            <person name="Paula S.O."/>
            <person name="Silva C."/>
        </authorList>
    </citation>
    <scope>NUCLEOTIDE SEQUENCE [LARGE SCALE GENOMIC DNA]</scope>
    <source>
        <strain evidence="6 7">P48SEP</strain>
    </source>
</reference>
<keyword evidence="1" id="KW-0805">Transcription regulation</keyword>
<dbReference type="PROSITE" id="PS50943">
    <property type="entry name" value="HTH_CROC1"/>
    <property type="match status" value="1"/>
</dbReference>
<gene>
    <name evidence="6" type="ORF">DQK91_01655</name>
    <name evidence="5" type="ORF">E8L03_08290</name>
</gene>
<dbReference type="Gene3D" id="2.10.109.10">
    <property type="entry name" value="Umud Fragment, subunit A"/>
    <property type="match status" value="1"/>
</dbReference>
<evidence type="ECO:0000256" key="2">
    <source>
        <dbReference type="ARBA" id="ARBA00023125"/>
    </source>
</evidence>
<reference evidence="5 8" key="2">
    <citation type="submission" date="2019-04" db="EMBL/GenBank/DDBJ databases">
        <title>Isolation and culture of sulfate reducing bacteria from the cold seep of the South China Sea.</title>
        <authorList>
            <person name="Sun C."/>
            <person name="Liu R."/>
        </authorList>
    </citation>
    <scope>NUCLEOTIDE SEQUENCE [LARGE SCALE GENOMIC DNA]</scope>
    <source>
        <strain evidence="5 8">CS1</strain>
    </source>
</reference>
<evidence type="ECO:0000313" key="7">
    <source>
        <dbReference type="Proteomes" id="UP000434052"/>
    </source>
</evidence>
<dbReference type="OrthoDB" id="5455126at2"/>
<evidence type="ECO:0000313" key="8">
    <source>
        <dbReference type="Proteomes" id="UP000503251"/>
    </source>
</evidence>
<dbReference type="Pfam" id="PF00717">
    <property type="entry name" value="Peptidase_S24"/>
    <property type="match status" value="1"/>
</dbReference>
<dbReference type="InterPro" id="IPR036286">
    <property type="entry name" value="LexA/Signal_pep-like_sf"/>
</dbReference>
<protein>
    <submittedName>
        <fullName evidence="6">Helix-turn-helix transcriptional regulator</fullName>
    </submittedName>
</protein>
<dbReference type="PANTHER" id="PTHR40661">
    <property type="match status" value="1"/>
</dbReference>
<evidence type="ECO:0000313" key="6">
    <source>
        <dbReference type="EMBL" id="TVM36652.1"/>
    </source>
</evidence>
<dbReference type="InterPro" id="IPR001387">
    <property type="entry name" value="Cro/C1-type_HTH"/>
</dbReference>
<dbReference type="InterPro" id="IPR010982">
    <property type="entry name" value="Lambda_DNA-bd_dom_sf"/>
</dbReference>
<dbReference type="GO" id="GO:0045892">
    <property type="term" value="P:negative regulation of DNA-templated transcription"/>
    <property type="evidence" value="ECO:0007669"/>
    <property type="project" value="InterPro"/>
</dbReference>
<accession>A0A6P1ZLK0</accession>
<evidence type="ECO:0000259" key="4">
    <source>
        <dbReference type="PROSITE" id="PS50943"/>
    </source>
</evidence>
<dbReference type="InterPro" id="IPR010744">
    <property type="entry name" value="Phage_CI_N"/>
</dbReference>
<dbReference type="GO" id="GO:0003677">
    <property type="term" value="F:DNA binding"/>
    <property type="evidence" value="ECO:0007669"/>
    <property type="project" value="UniProtKB-KW"/>
</dbReference>
<evidence type="ECO:0000313" key="5">
    <source>
        <dbReference type="EMBL" id="QJT08928.1"/>
    </source>
</evidence>